<organism evidence="2 3">
    <name type="scientific">Schizothecium vesticola</name>
    <dbReference type="NCBI Taxonomy" id="314040"/>
    <lineage>
        <taxon>Eukaryota</taxon>
        <taxon>Fungi</taxon>
        <taxon>Dikarya</taxon>
        <taxon>Ascomycota</taxon>
        <taxon>Pezizomycotina</taxon>
        <taxon>Sordariomycetes</taxon>
        <taxon>Sordariomycetidae</taxon>
        <taxon>Sordariales</taxon>
        <taxon>Schizotheciaceae</taxon>
        <taxon>Schizothecium</taxon>
    </lineage>
</organism>
<evidence type="ECO:0000256" key="1">
    <source>
        <dbReference type="SAM" id="MobiDB-lite"/>
    </source>
</evidence>
<comment type="caution">
    <text evidence="2">The sequence shown here is derived from an EMBL/GenBank/DDBJ whole genome shotgun (WGS) entry which is preliminary data.</text>
</comment>
<reference evidence="2" key="1">
    <citation type="submission" date="2023-06" db="EMBL/GenBank/DDBJ databases">
        <title>Genome-scale phylogeny and comparative genomics of the fungal order Sordariales.</title>
        <authorList>
            <consortium name="Lawrence Berkeley National Laboratory"/>
            <person name="Hensen N."/>
            <person name="Bonometti L."/>
            <person name="Westerberg I."/>
            <person name="Brannstrom I.O."/>
            <person name="Guillou S."/>
            <person name="Cros-Aarteil S."/>
            <person name="Calhoun S."/>
            <person name="Haridas S."/>
            <person name="Kuo A."/>
            <person name="Mondo S."/>
            <person name="Pangilinan J."/>
            <person name="Riley R."/>
            <person name="LaButti K."/>
            <person name="Andreopoulos B."/>
            <person name="Lipzen A."/>
            <person name="Chen C."/>
            <person name="Yanf M."/>
            <person name="Daum C."/>
            <person name="Ng V."/>
            <person name="Clum A."/>
            <person name="Steindorff A."/>
            <person name="Ohm R."/>
            <person name="Martin F."/>
            <person name="Silar P."/>
            <person name="Natvig D."/>
            <person name="Lalanne C."/>
            <person name="Gautier V."/>
            <person name="Ament-velasquez S.L."/>
            <person name="Kruys A."/>
            <person name="Hutchinson M.I."/>
            <person name="Powell A.J."/>
            <person name="Barry K."/>
            <person name="Miller A.N."/>
            <person name="Grigoriev I.V."/>
            <person name="Debuchy R."/>
            <person name="Gladieux P."/>
            <person name="Thoren M.H."/>
            <person name="Johannesson H."/>
        </authorList>
    </citation>
    <scope>NUCLEOTIDE SEQUENCE</scope>
    <source>
        <strain evidence="2">SMH3187-1</strain>
    </source>
</reference>
<sequence length="488" mass="53960">MDTTTSSDETAARTRGVVSETIPETDEERVAGKDTEDAEDQSWRHSLSQLPPFAFYHPSYVGPHFYREWKPKCNHYTMTRLYHPKDRCENCGQLGGSGWLYRCTVDREALIIQSKEMGLPYCFDNLGRSFAETMTLGKRGPQARSDKLSFLKELTKEGLATYTPEQLITISQQRDNVAAKIEESRILGKGKYPCRDKPWMPSREHECQYKVCHACHHFGTEKSFVSLDAIINDEVPPTVATAYGFSLLGFRQMSHAIVVKNAGFRAVPLPRFHPARNDIAPNSVQGRLRRIQAEKEAAGEVDEWAMHSENFPPRGSLRRSSHFPDLRYSYPITANPSVRNAVNCTTGSIRSRQLPVLPVFKKQMSSDTDDDTAAILAAERQHLESSSRKLIVMNVKIFTGDDTPPCQTGDKSSIAGTTTGWNGIDDSSSSQSSPVVDEALGSVNSTRLADICEDSEGASGTWETLSAGSGVALTEEAAELGTPDIVAL</sequence>
<gene>
    <name evidence="2" type="ORF">B0T18DRAFT_394579</name>
</gene>
<dbReference type="EMBL" id="JAUKUD010000007">
    <property type="protein sequence ID" value="KAK0738259.1"/>
    <property type="molecule type" value="Genomic_DNA"/>
</dbReference>
<feature type="region of interest" description="Disordered" evidence="1">
    <location>
        <begin position="1"/>
        <end position="41"/>
    </location>
</feature>
<name>A0AA40EE99_9PEZI</name>
<accession>A0AA40EE99</accession>
<feature type="region of interest" description="Disordered" evidence="1">
    <location>
        <begin position="403"/>
        <end position="436"/>
    </location>
</feature>
<feature type="compositionally biased region" description="Polar residues" evidence="1">
    <location>
        <begin position="405"/>
        <end position="421"/>
    </location>
</feature>
<dbReference type="Proteomes" id="UP001172155">
    <property type="component" value="Unassembled WGS sequence"/>
</dbReference>
<dbReference type="AlphaFoldDB" id="A0AA40EE99"/>
<protein>
    <submittedName>
        <fullName evidence="2">Uncharacterized protein</fullName>
    </submittedName>
</protein>
<proteinExistence type="predicted"/>
<keyword evidence="3" id="KW-1185">Reference proteome</keyword>
<evidence type="ECO:0000313" key="3">
    <source>
        <dbReference type="Proteomes" id="UP001172155"/>
    </source>
</evidence>
<evidence type="ECO:0000313" key="2">
    <source>
        <dbReference type="EMBL" id="KAK0738259.1"/>
    </source>
</evidence>